<organism evidence="3 4">
    <name type="scientific">Bacteroides caecimuris</name>
    <dbReference type="NCBI Taxonomy" id="1796613"/>
    <lineage>
        <taxon>Bacteria</taxon>
        <taxon>Pseudomonadati</taxon>
        <taxon>Bacteroidota</taxon>
        <taxon>Bacteroidia</taxon>
        <taxon>Bacteroidales</taxon>
        <taxon>Bacteroidaceae</taxon>
        <taxon>Bacteroides</taxon>
    </lineage>
</organism>
<evidence type="ECO:0000313" key="4">
    <source>
        <dbReference type="Proteomes" id="UP000309566"/>
    </source>
</evidence>
<dbReference type="RefSeq" id="WP_120145100.1">
    <property type="nucleotide sequence ID" value="NZ_SRYX01000064.1"/>
</dbReference>
<feature type="domain" description="Glycosyltransferase subfamily 4-like N-terminal" evidence="2">
    <location>
        <begin position="48"/>
        <end position="172"/>
    </location>
</feature>
<name>A0A4S2CQF3_9BACE</name>
<dbReference type="PANTHER" id="PTHR45947">
    <property type="entry name" value="SULFOQUINOVOSYL TRANSFERASE SQD2"/>
    <property type="match status" value="1"/>
</dbReference>
<sequence>MNILFFVESGHGNSALLIEQLIALHKQHKEVCAILSTKEQEYGLIEKINSLLIPNYILPGLAEHQSFKKNAIQLKQIIEKQSIDVVHIQTNWELALILYVKYILCVRKKIKMVYTVHAYRNNERYKSYLARFILTLFLAFFVDKVICMCTSLKKKFRWISYKIAMLPLGVDEKFFEGSYQPLSIDNLRLIYPAQFRIGKNQDVVIRAFAEYRNATHDMDSILILPGDGELLQKMKDLCKDWGIEQQVLFPGYCSKKEILAYYNKSNTAVVASDSETFGLCIAEPFVLGLNIITTRVGVASDIIRDKEGGFYFKTQQELTSILLDLSKNLIQIRQNGERNFQIRDKFRWSIITKEYLKIINQMISNEK</sequence>
<comment type="caution">
    <text evidence="3">The sequence shown here is derived from an EMBL/GenBank/DDBJ whole genome shotgun (WGS) entry which is preliminary data.</text>
</comment>
<dbReference type="AlphaFoldDB" id="A0A4S2CQF3"/>
<accession>A0A4S2CQF3</accession>
<dbReference type="EMBL" id="SRYX01000064">
    <property type="protein sequence ID" value="TGY30636.1"/>
    <property type="molecule type" value="Genomic_DNA"/>
</dbReference>
<dbReference type="GO" id="GO:0016758">
    <property type="term" value="F:hexosyltransferase activity"/>
    <property type="evidence" value="ECO:0007669"/>
    <property type="project" value="TreeGrafter"/>
</dbReference>
<evidence type="ECO:0000313" key="3">
    <source>
        <dbReference type="EMBL" id="TGY30636.1"/>
    </source>
</evidence>
<proteinExistence type="predicted"/>
<dbReference type="Pfam" id="PF00534">
    <property type="entry name" value="Glycos_transf_1"/>
    <property type="match status" value="1"/>
</dbReference>
<dbReference type="PANTHER" id="PTHR45947:SF3">
    <property type="entry name" value="SULFOQUINOVOSYL TRANSFERASE SQD2"/>
    <property type="match status" value="1"/>
</dbReference>
<protein>
    <submittedName>
        <fullName evidence="3">Glycosyltransferase</fullName>
    </submittedName>
</protein>
<feature type="domain" description="Glycosyl transferase family 1" evidence="1">
    <location>
        <begin position="188"/>
        <end position="317"/>
    </location>
</feature>
<dbReference type="InterPro" id="IPR001296">
    <property type="entry name" value="Glyco_trans_1"/>
</dbReference>
<keyword evidence="3" id="KW-0808">Transferase</keyword>
<dbReference type="Proteomes" id="UP000309566">
    <property type="component" value="Unassembled WGS sequence"/>
</dbReference>
<dbReference type="CDD" id="cd03801">
    <property type="entry name" value="GT4_PimA-like"/>
    <property type="match status" value="1"/>
</dbReference>
<reference evidence="3 4" key="1">
    <citation type="submission" date="2019-04" db="EMBL/GenBank/DDBJ databases">
        <title>Microbes associate with the intestines of laboratory mice.</title>
        <authorList>
            <person name="Navarre W."/>
            <person name="Wong E."/>
            <person name="Huang K."/>
            <person name="Tropini C."/>
            <person name="Ng K."/>
            <person name="Yu B."/>
        </authorList>
    </citation>
    <scope>NUCLEOTIDE SEQUENCE [LARGE SCALE GENOMIC DNA]</scope>
    <source>
        <strain evidence="3 4">NM63_1-25</strain>
    </source>
</reference>
<evidence type="ECO:0000259" key="1">
    <source>
        <dbReference type="Pfam" id="PF00534"/>
    </source>
</evidence>
<dbReference type="Pfam" id="PF13439">
    <property type="entry name" value="Glyco_transf_4"/>
    <property type="match status" value="1"/>
</dbReference>
<dbReference type="Gene3D" id="3.40.50.2000">
    <property type="entry name" value="Glycogen Phosphorylase B"/>
    <property type="match status" value="2"/>
</dbReference>
<dbReference type="InterPro" id="IPR050194">
    <property type="entry name" value="Glycosyltransferase_grp1"/>
</dbReference>
<gene>
    <name evidence="3" type="ORF">E5353_14420</name>
</gene>
<dbReference type="SUPFAM" id="SSF53756">
    <property type="entry name" value="UDP-Glycosyltransferase/glycogen phosphorylase"/>
    <property type="match status" value="1"/>
</dbReference>
<dbReference type="InterPro" id="IPR028098">
    <property type="entry name" value="Glyco_trans_4-like_N"/>
</dbReference>
<evidence type="ECO:0000259" key="2">
    <source>
        <dbReference type="Pfam" id="PF13439"/>
    </source>
</evidence>